<keyword evidence="8" id="KW-1003">Cell membrane</keyword>
<dbReference type="RefSeq" id="WP_191126054.1">
    <property type="nucleotide sequence ID" value="NZ_JACXWY010000042.1"/>
</dbReference>
<evidence type="ECO:0000256" key="9">
    <source>
        <dbReference type="ARBA" id="ARBA00022692"/>
    </source>
</evidence>
<dbReference type="PROSITE" id="PS51318">
    <property type="entry name" value="TAT"/>
    <property type="match status" value="1"/>
</dbReference>
<keyword evidence="10" id="KW-0001">2Fe-2S</keyword>
<dbReference type="EMBL" id="JACXWY010000042">
    <property type="protein sequence ID" value="MBD3849514.1"/>
    <property type="molecule type" value="Genomic_DNA"/>
</dbReference>
<evidence type="ECO:0000256" key="12">
    <source>
        <dbReference type="ARBA" id="ARBA00022967"/>
    </source>
</evidence>
<comment type="miscellaneous">
    <text evidence="20">The Rieske protein is a high potential 2Fe-2S protein.</text>
</comment>
<evidence type="ECO:0000313" key="23">
    <source>
        <dbReference type="EMBL" id="MBD3849514.1"/>
    </source>
</evidence>
<evidence type="ECO:0000256" key="3">
    <source>
        <dbReference type="ARBA" id="ARBA00010651"/>
    </source>
</evidence>
<evidence type="ECO:0000259" key="22">
    <source>
        <dbReference type="PROSITE" id="PS51296"/>
    </source>
</evidence>
<keyword evidence="14 20" id="KW-1133">Transmembrane helix</keyword>
<keyword evidence="24" id="KW-1185">Reference proteome</keyword>
<protein>
    <recommendedName>
        <fullName evidence="6 20">Ubiquinol-cytochrome c reductase iron-sulfur subunit</fullName>
        <ecNumber evidence="5 20">7.1.1.8</ecNumber>
    </recommendedName>
</protein>
<dbReference type="InterPro" id="IPR017941">
    <property type="entry name" value="Rieske_2Fe-2S"/>
</dbReference>
<keyword evidence="11" id="KW-0479">Metal-binding</keyword>
<dbReference type="InterPro" id="IPR005805">
    <property type="entry name" value="Rieske_Fe-S_prot_C"/>
</dbReference>
<evidence type="ECO:0000256" key="18">
    <source>
        <dbReference type="ARBA" id="ARBA00023157"/>
    </source>
</evidence>
<comment type="function">
    <text evidence="1">Component of the ubiquinol-cytochrome c reductase complex (complex III or cytochrome b-c1 complex), which is a respiratory chain that generates an electrochemical potential coupled to ATP synthesis.</text>
</comment>
<proteinExistence type="inferred from homology"/>
<comment type="catalytic activity">
    <reaction evidence="19 20">
        <text>a quinol + 2 Fe(III)-[cytochrome c](out) = a quinone + 2 Fe(II)-[cytochrome c](out) + 2 H(+)(out)</text>
        <dbReference type="Rhea" id="RHEA:11484"/>
        <dbReference type="Rhea" id="RHEA-COMP:10350"/>
        <dbReference type="Rhea" id="RHEA-COMP:14399"/>
        <dbReference type="ChEBI" id="CHEBI:15378"/>
        <dbReference type="ChEBI" id="CHEBI:24646"/>
        <dbReference type="ChEBI" id="CHEBI:29033"/>
        <dbReference type="ChEBI" id="CHEBI:29034"/>
        <dbReference type="ChEBI" id="CHEBI:132124"/>
        <dbReference type="EC" id="7.1.1.8"/>
    </reaction>
</comment>
<dbReference type="AlphaFoldDB" id="A0A927EGE6"/>
<comment type="similarity">
    <text evidence="3">Belongs to the Rieske iron-sulfur protein family.</text>
</comment>
<evidence type="ECO:0000256" key="13">
    <source>
        <dbReference type="ARBA" id="ARBA00022982"/>
    </source>
</evidence>
<evidence type="ECO:0000256" key="6">
    <source>
        <dbReference type="ARBA" id="ARBA00019816"/>
    </source>
</evidence>
<evidence type="ECO:0000256" key="16">
    <source>
        <dbReference type="ARBA" id="ARBA00023014"/>
    </source>
</evidence>
<dbReference type="NCBIfam" id="TIGR01416">
    <property type="entry name" value="Rieske_proteo"/>
    <property type="match status" value="1"/>
</dbReference>
<dbReference type="Gene3D" id="1.20.5.510">
    <property type="entry name" value="Single helix bin"/>
    <property type="match status" value="1"/>
</dbReference>
<sequence length="181" mass="19484">MTDELSAEPESASTRRDFLYLTTGFAGVTGMAAAMWPLVASFQPTADTVALASAEFDLAPIEPGQRITVLWRGRPVFIVRRTAGQIAGDQTVDMSALLDPEPATARSLKPEWLVVVGVCTHLGCIPLGQKTGDPRGDYGGWFCPCHGSVYDALGRVRRGPAPKNLVVPPYSFLTPERIRIG</sequence>
<evidence type="ECO:0000256" key="10">
    <source>
        <dbReference type="ARBA" id="ARBA00022714"/>
    </source>
</evidence>
<dbReference type="InterPro" id="IPR006311">
    <property type="entry name" value="TAT_signal"/>
</dbReference>
<evidence type="ECO:0000256" key="8">
    <source>
        <dbReference type="ARBA" id="ARBA00022475"/>
    </source>
</evidence>
<evidence type="ECO:0000313" key="24">
    <source>
        <dbReference type="Proteomes" id="UP000619295"/>
    </source>
</evidence>
<organism evidence="23 24">
    <name type="scientific">Bosea spartocytisi</name>
    <dbReference type="NCBI Taxonomy" id="2773451"/>
    <lineage>
        <taxon>Bacteria</taxon>
        <taxon>Pseudomonadati</taxon>
        <taxon>Pseudomonadota</taxon>
        <taxon>Alphaproteobacteria</taxon>
        <taxon>Hyphomicrobiales</taxon>
        <taxon>Boseaceae</taxon>
        <taxon>Bosea</taxon>
    </lineage>
</organism>
<keyword evidence="12" id="KW-1278">Translocase</keyword>
<keyword evidence="7 20" id="KW-0813">Transport</keyword>
<evidence type="ECO:0000256" key="4">
    <source>
        <dbReference type="ARBA" id="ARBA00011649"/>
    </source>
</evidence>
<dbReference type="GO" id="GO:0008121">
    <property type="term" value="F:quinol-cytochrome-c reductase activity"/>
    <property type="evidence" value="ECO:0007669"/>
    <property type="project" value="UniProtKB-EC"/>
</dbReference>
<evidence type="ECO:0000256" key="20">
    <source>
        <dbReference type="RuleBase" id="RU004494"/>
    </source>
</evidence>
<dbReference type="InterPro" id="IPR014349">
    <property type="entry name" value="Rieske_Fe-S_prot"/>
</dbReference>
<dbReference type="Gene3D" id="2.102.10.10">
    <property type="entry name" value="Rieske [2Fe-2S] iron-sulphur domain"/>
    <property type="match status" value="1"/>
</dbReference>
<dbReference type="InterPro" id="IPR036922">
    <property type="entry name" value="Rieske_2Fe-2S_sf"/>
</dbReference>
<comment type="subcellular location">
    <subcellularLocation>
        <location evidence="2">Cell membrane</location>
        <topology evidence="2">Single-pass membrane protein</topology>
    </subcellularLocation>
</comment>
<evidence type="ECO:0000256" key="2">
    <source>
        <dbReference type="ARBA" id="ARBA00004162"/>
    </source>
</evidence>
<dbReference type="GO" id="GO:0051537">
    <property type="term" value="F:2 iron, 2 sulfur cluster binding"/>
    <property type="evidence" value="ECO:0007669"/>
    <property type="project" value="UniProtKB-KW"/>
</dbReference>
<comment type="caution">
    <text evidence="23">The sequence shown here is derived from an EMBL/GenBank/DDBJ whole genome shotgun (WGS) entry which is preliminary data.</text>
</comment>
<evidence type="ECO:0000256" key="19">
    <source>
        <dbReference type="ARBA" id="ARBA00029351"/>
    </source>
</evidence>
<evidence type="ECO:0000256" key="15">
    <source>
        <dbReference type="ARBA" id="ARBA00023004"/>
    </source>
</evidence>
<dbReference type="Pfam" id="PF00355">
    <property type="entry name" value="Rieske"/>
    <property type="match status" value="1"/>
</dbReference>
<keyword evidence="9 20" id="KW-0812">Transmembrane</keyword>
<evidence type="ECO:0000256" key="11">
    <source>
        <dbReference type="ARBA" id="ARBA00022723"/>
    </source>
</evidence>
<dbReference type="PROSITE" id="PS51296">
    <property type="entry name" value="RIESKE"/>
    <property type="match status" value="1"/>
</dbReference>
<comment type="cofactor">
    <cofactor evidence="20">
        <name>[2Fe-2S] cluster</name>
        <dbReference type="ChEBI" id="CHEBI:190135"/>
    </cofactor>
    <text evidence="20">Binds 1 [2Fe-2S] cluster per subunit.</text>
</comment>
<dbReference type="SUPFAM" id="SSF50022">
    <property type="entry name" value="ISP domain"/>
    <property type="match status" value="1"/>
</dbReference>
<evidence type="ECO:0000256" key="21">
    <source>
        <dbReference type="RuleBase" id="RU004497"/>
    </source>
</evidence>
<dbReference type="GO" id="GO:0046872">
    <property type="term" value="F:metal ion binding"/>
    <property type="evidence" value="ECO:0007669"/>
    <property type="project" value="UniProtKB-KW"/>
</dbReference>
<keyword evidence="15" id="KW-0408">Iron</keyword>
<keyword evidence="16" id="KW-0411">Iron-sulfur</keyword>
<evidence type="ECO:0000256" key="5">
    <source>
        <dbReference type="ARBA" id="ARBA00012951"/>
    </source>
</evidence>
<keyword evidence="17 20" id="KW-0472">Membrane</keyword>
<feature type="domain" description="Rieske" evidence="22">
    <location>
        <begin position="97"/>
        <end position="169"/>
    </location>
</feature>
<reference evidence="23" key="1">
    <citation type="submission" date="2020-09" db="EMBL/GenBank/DDBJ databases">
        <title>Bosea spartocytisi sp. nov. a root nodule endophyte of Spartocytisus supranubius in the high mountain ecosystem fo the Teide National Park (Canary Islands, Spain).</title>
        <authorList>
            <person name="Pulido-Suarez L."/>
            <person name="Peix A."/>
            <person name="Igual J.M."/>
            <person name="Socas-Perez N."/>
            <person name="Velazquez E."/>
            <person name="Flores-Felix J.D."/>
            <person name="Leon-Barrios M."/>
        </authorList>
    </citation>
    <scope>NUCLEOTIDE SEQUENCE</scope>
    <source>
        <strain evidence="23">SSUT16</strain>
    </source>
</reference>
<keyword evidence="13 20" id="KW-0249">Electron transport</keyword>
<dbReference type="GO" id="GO:0005886">
    <property type="term" value="C:plasma membrane"/>
    <property type="evidence" value="ECO:0007669"/>
    <property type="project" value="UniProtKB-SubCell"/>
</dbReference>
<dbReference type="Proteomes" id="UP000619295">
    <property type="component" value="Unassembled WGS sequence"/>
</dbReference>
<dbReference type="Pfam" id="PF10399">
    <property type="entry name" value="UCR_Fe-S_N"/>
    <property type="match status" value="1"/>
</dbReference>
<dbReference type="InterPro" id="IPR006317">
    <property type="entry name" value="Ubiquinol_cyt_c_Rdtase_Fe-S-su"/>
</dbReference>
<dbReference type="FunFam" id="2.102.10.10:FF:000001">
    <property type="entry name" value="Cytochrome b-c1 complex subunit Rieske, mitochondrial"/>
    <property type="match status" value="1"/>
</dbReference>
<feature type="transmembrane region" description="Helical" evidence="20">
    <location>
        <begin position="18"/>
        <end position="39"/>
    </location>
</feature>
<keyword evidence="18" id="KW-1015">Disulfide bond</keyword>
<evidence type="ECO:0000256" key="7">
    <source>
        <dbReference type="ARBA" id="ARBA00022448"/>
    </source>
</evidence>
<evidence type="ECO:0000256" key="14">
    <source>
        <dbReference type="ARBA" id="ARBA00022989"/>
    </source>
</evidence>
<dbReference type="CDD" id="cd03470">
    <property type="entry name" value="Rieske_cytochrome_bc1"/>
    <property type="match status" value="1"/>
</dbReference>
<dbReference type="PRINTS" id="PR00162">
    <property type="entry name" value="RIESKE"/>
</dbReference>
<accession>A0A927EGE6</accession>
<comment type="subunit">
    <text evidence="4 21">The main subunits of complex b-c1 are: cytochrome b, cytochrome c1 and the Rieske protein.</text>
</comment>
<gene>
    <name evidence="23" type="primary">petA</name>
    <name evidence="23" type="ORF">IED13_27780</name>
</gene>
<evidence type="ECO:0000256" key="1">
    <source>
        <dbReference type="ARBA" id="ARBA00002444"/>
    </source>
</evidence>
<dbReference type="PANTHER" id="PTHR10134">
    <property type="entry name" value="CYTOCHROME B-C1 COMPLEX SUBUNIT RIESKE, MITOCHONDRIAL"/>
    <property type="match status" value="1"/>
</dbReference>
<dbReference type="InterPro" id="IPR019470">
    <property type="entry name" value="Ubiq_cytC_Rdtase_Fe-S_su_TAT"/>
</dbReference>
<evidence type="ECO:0000256" key="17">
    <source>
        <dbReference type="ARBA" id="ARBA00023136"/>
    </source>
</evidence>
<dbReference type="EC" id="7.1.1.8" evidence="5 20"/>
<name>A0A927EGE6_9HYPH</name>